<dbReference type="InterPro" id="IPR031165">
    <property type="entry name" value="GNAT_YJDJ"/>
</dbReference>
<proteinExistence type="predicted"/>
<dbReference type="InterPro" id="IPR045057">
    <property type="entry name" value="Gcn5-rel_NAT"/>
</dbReference>
<dbReference type="InterPro" id="IPR016181">
    <property type="entry name" value="Acyl_CoA_acyltransferase"/>
</dbReference>
<dbReference type="CDD" id="cd04301">
    <property type="entry name" value="NAT_SF"/>
    <property type="match status" value="1"/>
</dbReference>
<dbReference type="OrthoDB" id="5405911at2"/>
<feature type="domain" description="N-acetyltransferase" evidence="1">
    <location>
        <begin position="7"/>
        <end position="97"/>
    </location>
</feature>
<dbReference type="STRING" id="1348253.LK09_13000"/>
<reference evidence="2 3" key="1">
    <citation type="submission" date="2014-11" db="EMBL/GenBank/DDBJ databases">
        <title>Genome sequence of Microbacterium mangrovi MUSC 115(T).</title>
        <authorList>
            <person name="Lee L.-H."/>
        </authorList>
    </citation>
    <scope>NUCLEOTIDE SEQUENCE [LARGE SCALE GENOMIC DNA]</scope>
    <source>
        <strain evidence="2 3">MUSC 115</strain>
    </source>
</reference>
<evidence type="ECO:0000313" key="3">
    <source>
        <dbReference type="Proteomes" id="UP000031030"/>
    </source>
</evidence>
<dbReference type="PANTHER" id="PTHR31435:SF10">
    <property type="entry name" value="BSR4717 PROTEIN"/>
    <property type="match status" value="1"/>
</dbReference>
<protein>
    <recommendedName>
        <fullName evidence="1">N-acetyltransferase domain-containing protein</fullName>
    </recommendedName>
</protein>
<dbReference type="Gene3D" id="3.40.630.30">
    <property type="match status" value="1"/>
</dbReference>
<evidence type="ECO:0000313" key="2">
    <source>
        <dbReference type="EMBL" id="KHK97174.1"/>
    </source>
</evidence>
<keyword evidence="3" id="KW-1185">Reference proteome</keyword>
<dbReference type="AlphaFoldDB" id="A0A0B2A622"/>
<dbReference type="RefSeq" id="WP_039400070.1">
    <property type="nucleotide sequence ID" value="NZ_JTDK01000011.1"/>
</dbReference>
<sequence>MADEQIEVVRTPDRYEVRVDGKAAGFTLFHADPEGRLVFPHTVVEPEFGGRGLGQVLVSRAMADVASRGETVVPLCPFVTKYLRKTEVPGLKIDWPS</sequence>
<name>A0A0B2A622_9MICO</name>
<dbReference type="PROSITE" id="PS51729">
    <property type="entry name" value="GNAT_YJDJ"/>
    <property type="match status" value="1"/>
</dbReference>
<organism evidence="2 3">
    <name type="scientific">Microbacterium mangrovi</name>
    <dbReference type="NCBI Taxonomy" id="1348253"/>
    <lineage>
        <taxon>Bacteria</taxon>
        <taxon>Bacillati</taxon>
        <taxon>Actinomycetota</taxon>
        <taxon>Actinomycetes</taxon>
        <taxon>Micrococcales</taxon>
        <taxon>Microbacteriaceae</taxon>
        <taxon>Microbacterium</taxon>
    </lineage>
</organism>
<gene>
    <name evidence="2" type="ORF">LK09_13000</name>
</gene>
<dbReference type="Pfam" id="PF14542">
    <property type="entry name" value="Acetyltransf_CG"/>
    <property type="match status" value="1"/>
</dbReference>
<comment type="caution">
    <text evidence="2">The sequence shown here is derived from an EMBL/GenBank/DDBJ whole genome shotgun (WGS) entry which is preliminary data.</text>
</comment>
<evidence type="ECO:0000259" key="1">
    <source>
        <dbReference type="PROSITE" id="PS51729"/>
    </source>
</evidence>
<dbReference type="PANTHER" id="PTHR31435">
    <property type="entry name" value="PROTEIN NATD1"/>
    <property type="match status" value="1"/>
</dbReference>
<dbReference type="Proteomes" id="UP000031030">
    <property type="component" value="Unassembled WGS sequence"/>
</dbReference>
<accession>A0A0B2A622</accession>
<dbReference type="SUPFAM" id="SSF55729">
    <property type="entry name" value="Acyl-CoA N-acyltransferases (Nat)"/>
    <property type="match status" value="1"/>
</dbReference>
<dbReference type="EMBL" id="JTDK01000011">
    <property type="protein sequence ID" value="KHK97174.1"/>
    <property type="molecule type" value="Genomic_DNA"/>
</dbReference>